<dbReference type="AlphaFoldDB" id="A0A7K4RDM9"/>
<keyword evidence="5" id="KW-0378">Hydrolase</keyword>
<dbReference type="GO" id="GO:0016787">
    <property type="term" value="F:hydrolase activity"/>
    <property type="evidence" value="ECO:0007669"/>
    <property type="project" value="UniProtKB-KW"/>
</dbReference>
<feature type="non-terminal residue" evidence="8">
    <location>
        <position position="67"/>
    </location>
</feature>
<dbReference type="GO" id="GO:0035613">
    <property type="term" value="F:RNA stem-loop binding"/>
    <property type="evidence" value="ECO:0007669"/>
    <property type="project" value="TreeGrafter"/>
</dbReference>
<dbReference type="SUPFAM" id="SSF56672">
    <property type="entry name" value="DNA/RNA polymerases"/>
    <property type="match status" value="1"/>
</dbReference>
<organism evidence="8 9">
    <name type="scientific">Neopipo cinnamomea</name>
    <dbReference type="NCBI Taxonomy" id="456388"/>
    <lineage>
        <taxon>Eukaryota</taxon>
        <taxon>Metazoa</taxon>
        <taxon>Chordata</taxon>
        <taxon>Craniata</taxon>
        <taxon>Vertebrata</taxon>
        <taxon>Euteleostomi</taxon>
        <taxon>Archelosauria</taxon>
        <taxon>Archosauria</taxon>
        <taxon>Dinosauria</taxon>
        <taxon>Saurischia</taxon>
        <taxon>Theropoda</taxon>
        <taxon>Coelurosauria</taxon>
        <taxon>Aves</taxon>
        <taxon>Neognathae</taxon>
        <taxon>Neoaves</taxon>
        <taxon>Telluraves</taxon>
        <taxon>Australaves</taxon>
        <taxon>Passeriformes</taxon>
        <taxon>Tyrannidae</taxon>
        <taxon>Neopipo</taxon>
    </lineage>
</organism>
<sequence>WNYLGLRITETRITPQKLEIKTNIRTVHDVQKLVGDIQWLRTYCGITNSDLQPLFDLLKGSKTPADS</sequence>
<dbReference type="InterPro" id="IPR043502">
    <property type="entry name" value="DNA/RNA_pol_sf"/>
</dbReference>
<dbReference type="PANTHER" id="PTHR41694:SF3">
    <property type="entry name" value="RNA-DIRECTED DNA POLYMERASE-RELATED"/>
    <property type="match status" value="1"/>
</dbReference>
<dbReference type="EMBL" id="VYZA01002069">
    <property type="protein sequence ID" value="NWQ71257.1"/>
    <property type="molecule type" value="Genomic_DNA"/>
</dbReference>
<dbReference type="GO" id="GO:0003964">
    <property type="term" value="F:RNA-directed DNA polymerase activity"/>
    <property type="evidence" value="ECO:0007669"/>
    <property type="project" value="UniProtKB-KW"/>
</dbReference>
<keyword evidence="9" id="KW-1185">Reference proteome</keyword>
<accession>A0A7K4RDM9</accession>
<evidence type="ECO:0000256" key="2">
    <source>
        <dbReference type="ARBA" id="ARBA00022695"/>
    </source>
</evidence>
<evidence type="ECO:0000256" key="4">
    <source>
        <dbReference type="ARBA" id="ARBA00022759"/>
    </source>
</evidence>
<dbReference type="InterPro" id="IPR010661">
    <property type="entry name" value="RVT_thumb"/>
</dbReference>
<evidence type="ECO:0000256" key="3">
    <source>
        <dbReference type="ARBA" id="ARBA00022722"/>
    </source>
</evidence>
<dbReference type="Pfam" id="PF06817">
    <property type="entry name" value="RVT_thumb"/>
    <property type="match status" value="1"/>
</dbReference>
<evidence type="ECO:0000256" key="1">
    <source>
        <dbReference type="ARBA" id="ARBA00022679"/>
    </source>
</evidence>
<keyword evidence="1" id="KW-0808">Transferase</keyword>
<keyword evidence="2" id="KW-0548">Nucleotidyltransferase</keyword>
<reference evidence="8 9" key="1">
    <citation type="submission" date="2019-09" db="EMBL/GenBank/DDBJ databases">
        <title>Bird 10,000 Genomes (B10K) Project - Family phase.</title>
        <authorList>
            <person name="Zhang G."/>
        </authorList>
    </citation>
    <scope>NUCLEOTIDE SEQUENCE [LARGE SCALE GENOMIC DNA]</scope>
    <source>
        <strain evidence="8">B10K-DU-004-15</strain>
        <tissue evidence="8">Mixed tissue sample</tissue>
    </source>
</reference>
<dbReference type="InterPro" id="IPR043128">
    <property type="entry name" value="Rev_trsase/Diguanyl_cyclase"/>
</dbReference>
<protein>
    <submittedName>
        <fullName evidence="8">POK18 protein</fullName>
    </submittedName>
</protein>
<evidence type="ECO:0000259" key="7">
    <source>
        <dbReference type="Pfam" id="PF06817"/>
    </source>
</evidence>
<feature type="domain" description="Reverse transcriptase thumb" evidence="7">
    <location>
        <begin position="15"/>
        <end position="65"/>
    </location>
</feature>
<keyword evidence="4" id="KW-0255">Endonuclease</keyword>
<evidence type="ECO:0000313" key="9">
    <source>
        <dbReference type="Proteomes" id="UP000556200"/>
    </source>
</evidence>
<keyword evidence="6" id="KW-0695">RNA-directed DNA polymerase</keyword>
<dbReference type="GO" id="GO:0004519">
    <property type="term" value="F:endonuclease activity"/>
    <property type="evidence" value="ECO:0007669"/>
    <property type="project" value="UniProtKB-KW"/>
</dbReference>
<dbReference type="PANTHER" id="PTHR41694">
    <property type="entry name" value="ENDOGENOUS RETROVIRUS GROUP K MEMBER POL PROTEIN"/>
    <property type="match status" value="1"/>
</dbReference>
<evidence type="ECO:0000256" key="6">
    <source>
        <dbReference type="ARBA" id="ARBA00022918"/>
    </source>
</evidence>
<proteinExistence type="predicted"/>
<dbReference type="Gene3D" id="3.30.70.270">
    <property type="match status" value="1"/>
</dbReference>
<feature type="non-terminal residue" evidence="8">
    <location>
        <position position="1"/>
    </location>
</feature>
<comment type="caution">
    <text evidence="8">The sequence shown here is derived from an EMBL/GenBank/DDBJ whole genome shotgun (WGS) entry which is preliminary data.</text>
</comment>
<name>A0A7K4RDM9_9TYRA</name>
<gene>
    <name evidence="8" type="primary">Ervk18_0</name>
    <name evidence="8" type="ORF">NEOCIN_R15590</name>
</gene>
<evidence type="ECO:0000313" key="8">
    <source>
        <dbReference type="EMBL" id="NWQ71257.1"/>
    </source>
</evidence>
<dbReference type="Proteomes" id="UP000556200">
    <property type="component" value="Unassembled WGS sequence"/>
</dbReference>
<evidence type="ECO:0000256" key="5">
    <source>
        <dbReference type="ARBA" id="ARBA00022801"/>
    </source>
</evidence>
<keyword evidence="3" id="KW-0540">Nuclease</keyword>